<protein>
    <recommendedName>
        <fullName evidence="4">YvrJ family protein</fullName>
    </recommendedName>
</protein>
<sequence>MEVELRNMIANVGFPIAVSIFLLIRIENKLSTLSESINGLSKIIESAAQKR</sequence>
<evidence type="ECO:0000313" key="3">
    <source>
        <dbReference type="Proteomes" id="UP000003178"/>
    </source>
</evidence>
<proteinExistence type="predicted"/>
<accession>B6FYG4</accession>
<reference evidence="2 3" key="2">
    <citation type="submission" date="2008-10" db="EMBL/GenBank/DDBJ databases">
        <title>Draft genome sequence of Clostridium hiranonis (DSM 13275).</title>
        <authorList>
            <person name="Sudarsanam P."/>
            <person name="Ley R."/>
            <person name="Guruge J."/>
            <person name="Turnbaugh P.J."/>
            <person name="Mahowald M."/>
            <person name="Liep D."/>
            <person name="Gordon J."/>
        </authorList>
    </citation>
    <scope>NUCLEOTIDE SEQUENCE [LARGE SCALE GENOMIC DNA]</scope>
    <source>
        <strain evidence="2 3">DSM 13275</strain>
    </source>
</reference>
<keyword evidence="1" id="KW-1133">Transmembrane helix</keyword>
<keyword evidence="1" id="KW-0812">Transmembrane</keyword>
<dbReference type="InterPro" id="IPR024419">
    <property type="entry name" value="YvrJ"/>
</dbReference>
<dbReference type="EMBL" id="ABWP01000035">
    <property type="protein sequence ID" value="EEA85478.1"/>
    <property type="molecule type" value="Genomic_DNA"/>
</dbReference>
<feature type="transmembrane region" description="Helical" evidence="1">
    <location>
        <begin position="6"/>
        <end position="24"/>
    </location>
</feature>
<name>B6FYG4_PEPHT</name>
<dbReference type="Pfam" id="PF12841">
    <property type="entry name" value="YvrJ"/>
    <property type="match status" value="1"/>
</dbReference>
<dbReference type="HOGENOM" id="CLU_198854_4_1_9"/>
<dbReference type="STRING" id="500633.CLOHIR_00916"/>
<comment type="caution">
    <text evidence="2">The sequence shown here is derived from an EMBL/GenBank/DDBJ whole genome shotgun (WGS) entry which is preliminary data.</text>
</comment>
<dbReference type="Proteomes" id="UP000003178">
    <property type="component" value="Unassembled WGS sequence"/>
</dbReference>
<organism evidence="2 3">
    <name type="scientific">Peptacetobacter hiranonis (strain DSM 13275 / JCM 10541 / KCTC 15199 / TO-931)</name>
    <name type="common">Clostridium hiranonis</name>
    <dbReference type="NCBI Taxonomy" id="500633"/>
    <lineage>
        <taxon>Bacteria</taxon>
        <taxon>Bacillati</taxon>
        <taxon>Bacillota</taxon>
        <taxon>Clostridia</taxon>
        <taxon>Peptostreptococcales</taxon>
        <taxon>Peptostreptococcaceae</taxon>
        <taxon>Peptacetobacter</taxon>
    </lineage>
</organism>
<keyword evidence="1" id="KW-0472">Membrane</keyword>
<evidence type="ECO:0000313" key="2">
    <source>
        <dbReference type="EMBL" id="EEA85478.1"/>
    </source>
</evidence>
<evidence type="ECO:0000256" key="1">
    <source>
        <dbReference type="SAM" id="Phobius"/>
    </source>
</evidence>
<reference evidence="2 3" key="1">
    <citation type="submission" date="2008-09" db="EMBL/GenBank/DDBJ databases">
        <authorList>
            <person name="Fulton L."/>
            <person name="Clifton S."/>
            <person name="Fulton B."/>
            <person name="Xu J."/>
            <person name="Minx P."/>
            <person name="Pepin K.H."/>
            <person name="Johnson M."/>
            <person name="Thiruvilangam P."/>
            <person name="Bhonagiri V."/>
            <person name="Nash W.E."/>
            <person name="Mardis E.R."/>
            <person name="Wilson R.K."/>
        </authorList>
    </citation>
    <scope>NUCLEOTIDE SEQUENCE [LARGE SCALE GENOMIC DNA]</scope>
    <source>
        <strain evidence="2 3">DSM 13275</strain>
    </source>
</reference>
<dbReference type="OrthoDB" id="2662123at2"/>
<keyword evidence="3" id="KW-1185">Reference proteome</keyword>
<dbReference type="RefSeq" id="WP_006439828.1">
    <property type="nucleotide sequence ID" value="NZ_DS995356.1"/>
</dbReference>
<dbReference type="AlphaFoldDB" id="B6FYG4"/>
<gene>
    <name evidence="2" type="ORF">CLOHIR_00916</name>
</gene>
<evidence type="ECO:0008006" key="4">
    <source>
        <dbReference type="Google" id="ProtNLM"/>
    </source>
</evidence>